<dbReference type="InterPro" id="IPR001525">
    <property type="entry name" value="C5_MeTfrase"/>
</dbReference>
<evidence type="ECO:0000256" key="7">
    <source>
        <dbReference type="RuleBase" id="RU000416"/>
    </source>
</evidence>
<keyword evidence="3 6" id="KW-0949">S-adenosyl-L-methionine</keyword>
<dbReference type="EC" id="2.1.1.37" evidence="8"/>
<evidence type="ECO:0000313" key="10">
    <source>
        <dbReference type="Proteomes" id="UP000706891"/>
    </source>
</evidence>
<keyword evidence="4" id="KW-0680">Restriction system</keyword>
<protein>
    <recommendedName>
        <fullName evidence="8">Cytosine-specific methyltransferase</fullName>
        <ecNumber evidence="8">2.1.1.37</ecNumber>
    </recommendedName>
</protein>
<feature type="active site" evidence="6">
    <location>
        <position position="104"/>
    </location>
</feature>
<dbReference type="EMBL" id="JACJJG010000031">
    <property type="protein sequence ID" value="MBM6673680.1"/>
    <property type="molecule type" value="Genomic_DNA"/>
</dbReference>
<dbReference type="Gene3D" id="3.90.120.10">
    <property type="entry name" value="DNA Methylase, subunit A, domain 2"/>
    <property type="match status" value="1"/>
</dbReference>
<keyword evidence="2 6" id="KW-0808">Transferase</keyword>
<evidence type="ECO:0000256" key="5">
    <source>
        <dbReference type="ARBA" id="ARBA00047422"/>
    </source>
</evidence>
<dbReference type="RefSeq" id="WP_205104516.1">
    <property type="nucleotide sequence ID" value="NZ_JACJJG010000031.1"/>
</dbReference>
<dbReference type="PROSITE" id="PS51679">
    <property type="entry name" value="SAM_MT_C5"/>
    <property type="match status" value="1"/>
</dbReference>
<evidence type="ECO:0000256" key="3">
    <source>
        <dbReference type="ARBA" id="ARBA00022691"/>
    </source>
</evidence>
<dbReference type="GO" id="GO:0009307">
    <property type="term" value="P:DNA restriction-modification system"/>
    <property type="evidence" value="ECO:0007669"/>
    <property type="project" value="UniProtKB-KW"/>
</dbReference>
<comment type="caution">
    <text evidence="9">The sequence shown here is derived from an EMBL/GenBank/DDBJ whole genome shotgun (WGS) entry which is preliminary data.</text>
</comment>
<comment type="catalytic activity">
    <reaction evidence="5 8">
        <text>a 2'-deoxycytidine in DNA + S-adenosyl-L-methionine = a 5-methyl-2'-deoxycytidine in DNA + S-adenosyl-L-homocysteine + H(+)</text>
        <dbReference type="Rhea" id="RHEA:13681"/>
        <dbReference type="Rhea" id="RHEA-COMP:11369"/>
        <dbReference type="Rhea" id="RHEA-COMP:11370"/>
        <dbReference type="ChEBI" id="CHEBI:15378"/>
        <dbReference type="ChEBI" id="CHEBI:57856"/>
        <dbReference type="ChEBI" id="CHEBI:59789"/>
        <dbReference type="ChEBI" id="CHEBI:85452"/>
        <dbReference type="ChEBI" id="CHEBI:85454"/>
        <dbReference type="EC" id="2.1.1.37"/>
    </reaction>
</comment>
<dbReference type="InterPro" id="IPR050390">
    <property type="entry name" value="C5-Methyltransferase"/>
</dbReference>
<evidence type="ECO:0000256" key="2">
    <source>
        <dbReference type="ARBA" id="ARBA00022679"/>
    </source>
</evidence>
<reference evidence="9" key="2">
    <citation type="journal article" date="2021" name="Sci. Rep.">
        <title>The distribution of antibiotic resistance genes in chicken gut microbiota commensals.</title>
        <authorList>
            <person name="Juricova H."/>
            <person name="Matiasovicova J."/>
            <person name="Kubasova T."/>
            <person name="Cejkova D."/>
            <person name="Rychlik I."/>
        </authorList>
    </citation>
    <scope>NUCLEOTIDE SEQUENCE</scope>
    <source>
        <strain evidence="9">An824</strain>
    </source>
</reference>
<gene>
    <name evidence="9" type="ORF">H6A34_07305</name>
</gene>
<dbReference type="PANTHER" id="PTHR10629:SF52">
    <property type="entry name" value="DNA (CYTOSINE-5)-METHYLTRANSFERASE 1"/>
    <property type="match status" value="1"/>
</dbReference>
<accession>A0A938WUU9</accession>
<reference evidence="9" key="1">
    <citation type="submission" date="2020-08" db="EMBL/GenBank/DDBJ databases">
        <authorList>
            <person name="Cejkova D."/>
            <person name="Kubasova T."/>
            <person name="Jahodarova E."/>
            <person name="Rychlik I."/>
        </authorList>
    </citation>
    <scope>NUCLEOTIDE SEQUENCE</scope>
    <source>
        <strain evidence="9">An824</strain>
    </source>
</reference>
<keyword evidence="1 6" id="KW-0489">Methyltransferase</keyword>
<organism evidence="9 10">
    <name type="scientific">Marseilla massiliensis</name>
    <dbReference type="NCBI Taxonomy" id="1841864"/>
    <lineage>
        <taxon>Bacteria</taxon>
        <taxon>Pseudomonadati</taxon>
        <taxon>Bacteroidota</taxon>
        <taxon>Bacteroidia</taxon>
        <taxon>Bacteroidales</taxon>
        <taxon>Prevotellaceae</taxon>
        <taxon>Marseilla</taxon>
    </lineage>
</organism>
<dbReference type="GO" id="GO:0032259">
    <property type="term" value="P:methylation"/>
    <property type="evidence" value="ECO:0007669"/>
    <property type="project" value="UniProtKB-KW"/>
</dbReference>
<dbReference type="GO" id="GO:0003886">
    <property type="term" value="F:DNA (cytosine-5-)-methyltransferase activity"/>
    <property type="evidence" value="ECO:0007669"/>
    <property type="project" value="UniProtKB-EC"/>
</dbReference>
<evidence type="ECO:0000256" key="8">
    <source>
        <dbReference type="RuleBase" id="RU000417"/>
    </source>
</evidence>
<dbReference type="SUPFAM" id="SSF53335">
    <property type="entry name" value="S-adenosyl-L-methionine-dependent methyltransferases"/>
    <property type="match status" value="1"/>
</dbReference>
<evidence type="ECO:0000256" key="6">
    <source>
        <dbReference type="PROSITE-ProRule" id="PRU01016"/>
    </source>
</evidence>
<comment type="similarity">
    <text evidence="6 7">Belongs to the class I-like SAM-binding methyltransferase superfamily. C5-methyltransferase family.</text>
</comment>
<dbReference type="Proteomes" id="UP000706891">
    <property type="component" value="Unassembled WGS sequence"/>
</dbReference>
<dbReference type="PANTHER" id="PTHR10629">
    <property type="entry name" value="CYTOSINE-SPECIFIC METHYLTRANSFERASE"/>
    <property type="match status" value="1"/>
</dbReference>
<dbReference type="AlphaFoldDB" id="A0A938WUU9"/>
<sequence>MKKKLHTIELFAGCGGLLEGFLQQGYYDTLACVEWEKAPCLTLANRLEQKWHHANANNEVIRFDIQRTDELINGFDDEEYGKHEGLAKLIGNQTVDVIVGGPPCQAYSLAGRIRDEYGMKKDYRNYLFESYMRIVKYFKPKFFVFENVVGLLSAAPDGYPIENRIRKEFMDAGYKVAENFRDTLFEVCDFGVPQHRKRVIIIGIRMDCFDVDKCVSDNMIHDFYNVVMPSLRQKQRTVFDAIGDLPKIYPLPKPIVLNGKKYSHSPISSELVKNHVPRFHSARDISVFRLLEEDIQSGRKEYVSIEKLKELYTKVTGKKSNIHKYYVLRNDEPSNTIPAHLYKDGMRHIHPDPEQARSITVREAARLQTFPDDFEFLGANMAQYKMIGNAVPVKFAQIVAEALYKLIEKYCRYVIL</sequence>
<dbReference type="Pfam" id="PF00145">
    <property type="entry name" value="DNA_methylase"/>
    <property type="match status" value="1"/>
</dbReference>
<dbReference type="InterPro" id="IPR018117">
    <property type="entry name" value="C5_DNA_meth_AS"/>
</dbReference>
<dbReference type="NCBIfam" id="TIGR00675">
    <property type="entry name" value="dcm"/>
    <property type="match status" value="1"/>
</dbReference>
<keyword evidence="10" id="KW-1185">Reference proteome</keyword>
<dbReference type="PROSITE" id="PS00094">
    <property type="entry name" value="C5_MTASE_1"/>
    <property type="match status" value="1"/>
</dbReference>
<evidence type="ECO:0000256" key="1">
    <source>
        <dbReference type="ARBA" id="ARBA00022603"/>
    </source>
</evidence>
<dbReference type="Gene3D" id="3.40.50.150">
    <property type="entry name" value="Vaccinia Virus protein VP39"/>
    <property type="match status" value="1"/>
</dbReference>
<evidence type="ECO:0000313" key="9">
    <source>
        <dbReference type="EMBL" id="MBM6673680.1"/>
    </source>
</evidence>
<dbReference type="PRINTS" id="PR00105">
    <property type="entry name" value="C5METTRFRASE"/>
</dbReference>
<name>A0A938WUU9_9BACT</name>
<proteinExistence type="inferred from homology"/>
<dbReference type="InterPro" id="IPR029063">
    <property type="entry name" value="SAM-dependent_MTases_sf"/>
</dbReference>
<evidence type="ECO:0000256" key="4">
    <source>
        <dbReference type="ARBA" id="ARBA00022747"/>
    </source>
</evidence>